<dbReference type="Proteomes" id="UP000262583">
    <property type="component" value="Chromosome"/>
</dbReference>
<sequence length="37" mass="4380">MEYRAMGPQVSIRNPKCDTYVRDPNFNNKFFLLLLTS</sequence>
<protein>
    <submittedName>
        <fullName evidence="1">Uncharacterized protein</fullName>
    </submittedName>
</protein>
<evidence type="ECO:0000313" key="1">
    <source>
        <dbReference type="EMBL" id="AXA37574.1"/>
    </source>
</evidence>
<reference evidence="1 2" key="1">
    <citation type="submission" date="2018-05" db="EMBL/GenBank/DDBJ databases">
        <title>A metagenomic window into the 2 km-deep terrestrial subsurface aquifer revealed taxonomically and functionally diverse microbial community comprising novel uncultured bacterial lineages.</title>
        <authorList>
            <person name="Kadnikov V.V."/>
            <person name="Mardanov A.V."/>
            <person name="Beletsky A.V."/>
            <person name="Banks D."/>
            <person name="Pimenov N.V."/>
            <person name="Frank Y.A."/>
            <person name="Karnachuk O.V."/>
            <person name="Ravin N.V."/>
        </authorList>
    </citation>
    <scope>NUCLEOTIDE SEQUENCE [LARGE SCALE GENOMIC DNA]</scope>
    <source>
        <strain evidence="1">BY</strain>
    </source>
</reference>
<name>A0A2Z4Y8K2_SUMC1</name>
<accession>A0A2Z4Y8K2</accession>
<gene>
    <name evidence="1" type="ORF">BRCON_2832</name>
</gene>
<dbReference type="EMBL" id="CP030759">
    <property type="protein sequence ID" value="AXA37574.1"/>
    <property type="molecule type" value="Genomic_DNA"/>
</dbReference>
<evidence type="ECO:0000313" key="2">
    <source>
        <dbReference type="Proteomes" id="UP000262583"/>
    </source>
</evidence>
<dbReference type="AlphaFoldDB" id="A0A2Z4Y8K2"/>
<dbReference type="KEGG" id="schv:BRCON_2832"/>
<proteinExistence type="predicted"/>
<organism evidence="1 2">
    <name type="scientific">Sumerlaea chitinivorans</name>
    <dbReference type="NCBI Taxonomy" id="2250252"/>
    <lineage>
        <taxon>Bacteria</taxon>
        <taxon>Candidatus Sumerlaeota</taxon>
        <taxon>Candidatus Sumerlaeia</taxon>
        <taxon>Candidatus Sumerlaeales</taxon>
        <taxon>Candidatus Sumerlaeaceae</taxon>
        <taxon>Candidatus Sumerlaea</taxon>
    </lineage>
</organism>